<dbReference type="AlphaFoldDB" id="A0A813LXU4"/>
<proteinExistence type="predicted"/>
<evidence type="ECO:0000313" key="1">
    <source>
        <dbReference type="EMBL" id="CAF0709784.1"/>
    </source>
</evidence>
<dbReference type="EMBL" id="CAJNOC010000048">
    <property type="protein sequence ID" value="CAF0709784.1"/>
    <property type="molecule type" value="Genomic_DNA"/>
</dbReference>
<dbReference type="Proteomes" id="UP000663879">
    <property type="component" value="Unassembled WGS sequence"/>
</dbReference>
<evidence type="ECO:0008006" key="3">
    <source>
        <dbReference type="Google" id="ProtNLM"/>
    </source>
</evidence>
<sequence>MEVVNDQSCINPKVQKLIFIIYKQSILQYNGCKAALYLQATQNTAGLCFVSIDDHSNHPDQEKEQIESRVVNRIKELEAMGIKADGIIKQFIRDGIQPPSKIKLNNILQSIRKSKKESPQPTLSDLKKCCDQYSEIPEDPNQVKLIQFALQTNYVLSDATYKITYGGFPALTGGTTDRDKKFHPFGLALCATEKNQDFGFFFRSVEVAAFNVYGHKISPTVLVADMPFQLKGASNHNFHTGTLSTCSSIIRKKKWKTKNSPEIKEFINYFMNQWGNENNGWYKGYYGGILRTTNGLESSHEKIKAALREKDSDR</sequence>
<evidence type="ECO:0000313" key="2">
    <source>
        <dbReference type="Proteomes" id="UP000663879"/>
    </source>
</evidence>
<dbReference type="OrthoDB" id="119028at2759"/>
<name>A0A813LXU4_9BILA</name>
<gene>
    <name evidence="1" type="ORF">OXX778_LOCUS859</name>
</gene>
<accession>A0A813LXU4</accession>
<keyword evidence="2" id="KW-1185">Reference proteome</keyword>
<reference evidence="1" key="1">
    <citation type="submission" date="2021-02" db="EMBL/GenBank/DDBJ databases">
        <authorList>
            <person name="Nowell W R."/>
        </authorList>
    </citation>
    <scope>NUCLEOTIDE SEQUENCE</scope>
    <source>
        <strain evidence="1">Ploen Becks lab</strain>
    </source>
</reference>
<comment type="caution">
    <text evidence="1">The sequence shown here is derived from an EMBL/GenBank/DDBJ whole genome shotgun (WGS) entry which is preliminary data.</text>
</comment>
<protein>
    <recommendedName>
        <fullName evidence="3">MULE transposase domain-containing protein</fullName>
    </recommendedName>
</protein>
<organism evidence="1 2">
    <name type="scientific">Brachionus calyciflorus</name>
    <dbReference type="NCBI Taxonomy" id="104777"/>
    <lineage>
        <taxon>Eukaryota</taxon>
        <taxon>Metazoa</taxon>
        <taxon>Spiralia</taxon>
        <taxon>Gnathifera</taxon>
        <taxon>Rotifera</taxon>
        <taxon>Eurotatoria</taxon>
        <taxon>Monogononta</taxon>
        <taxon>Pseudotrocha</taxon>
        <taxon>Ploima</taxon>
        <taxon>Brachionidae</taxon>
        <taxon>Brachionus</taxon>
    </lineage>
</organism>